<reference evidence="2 3" key="1">
    <citation type="journal article" date="2019" name="Int. J. Syst. Evol. Microbiol.">
        <title>The Global Catalogue of Microorganisms (GCM) 10K type strain sequencing project: providing services to taxonomists for standard genome sequencing and annotation.</title>
        <authorList>
            <consortium name="The Broad Institute Genomics Platform"/>
            <consortium name="The Broad Institute Genome Sequencing Center for Infectious Disease"/>
            <person name="Wu L."/>
            <person name="Ma J."/>
        </authorList>
    </citation>
    <scope>NUCLEOTIDE SEQUENCE [LARGE SCALE GENOMIC DNA]</scope>
    <source>
        <strain evidence="2 3">CGMCC 1.16026</strain>
    </source>
</reference>
<evidence type="ECO:0000313" key="2">
    <source>
        <dbReference type="EMBL" id="MFC5136359.1"/>
    </source>
</evidence>
<dbReference type="AlphaFoldDB" id="A0ABD5QW64"/>
<evidence type="ECO:0008006" key="4">
    <source>
        <dbReference type="Google" id="ProtNLM"/>
    </source>
</evidence>
<gene>
    <name evidence="2" type="ORF">ACFPJA_16745</name>
</gene>
<feature type="region of interest" description="Disordered" evidence="1">
    <location>
        <begin position="1"/>
        <end position="28"/>
    </location>
</feature>
<accession>A0ABD5QW64</accession>
<proteinExistence type="predicted"/>
<organism evidence="2 3">
    <name type="scientific">Halorubrum glutamatedens</name>
    <dbReference type="NCBI Taxonomy" id="2707018"/>
    <lineage>
        <taxon>Archaea</taxon>
        <taxon>Methanobacteriati</taxon>
        <taxon>Methanobacteriota</taxon>
        <taxon>Stenosarchaea group</taxon>
        <taxon>Halobacteria</taxon>
        <taxon>Halobacteriales</taxon>
        <taxon>Haloferacaceae</taxon>
        <taxon>Halorubrum</taxon>
    </lineage>
</organism>
<comment type="caution">
    <text evidence="2">The sequence shown here is derived from an EMBL/GenBank/DDBJ whole genome shotgun (WGS) entry which is preliminary data.</text>
</comment>
<evidence type="ECO:0000313" key="3">
    <source>
        <dbReference type="Proteomes" id="UP001596145"/>
    </source>
</evidence>
<protein>
    <recommendedName>
        <fullName evidence="4">Small CPxCG-related zinc finger protein</fullName>
    </recommendedName>
</protein>
<dbReference type="InterPro" id="IPR055998">
    <property type="entry name" value="DUF7576"/>
</dbReference>
<dbReference type="RefSeq" id="WP_203227822.1">
    <property type="nucleotide sequence ID" value="NZ_JBHSKV010000024.1"/>
</dbReference>
<keyword evidence="3" id="KW-1185">Reference proteome</keyword>
<evidence type="ECO:0000256" key="1">
    <source>
        <dbReference type="SAM" id="MobiDB-lite"/>
    </source>
</evidence>
<dbReference type="EMBL" id="JBHSKV010000024">
    <property type="protein sequence ID" value="MFC5136359.1"/>
    <property type="molecule type" value="Genomic_DNA"/>
</dbReference>
<sequence length="58" mass="6302">MVDPTSDLGEDDEASAPRCENCGEPAFGVGRRTTTWVENGAVERRHFCGDACREAVTE</sequence>
<dbReference type="Pfam" id="PF24461">
    <property type="entry name" value="DUF7576"/>
    <property type="match status" value="1"/>
</dbReference>
<name>A0ABD5QW64_9EURY</name>
<dbReference type="Proteomes" id="UP001596145">
    <property type="component" value="Unassembled WGS sequence"/>
</dbReference>